<accession>A0A2B4S0K3</accession>
<feature type="region of interest" description="Disordered" evidence="1">
    <location>
        <begin position="307"/>
        <end position="337"/>
    </location>
</feature>
<evidence type="ECO:0000256" key="1">
    <source>
        <dbReference type="SAM" id="MobiDB-lite"/>
    </source>
</evidence>
<dbReference type="Proteomes" id="UP000225706">
    <property type="component" value="Unassembled WGS sequence"/>
</dbReference>
<dbReference type="AlphaFoldDB" id="A0A2B4S0K3"/>
<evidence type="ECO:0000313" key="2">
    <source>
        <dbReference type="EMBL" id="PFX23421.1"/>
    </source>
</evidence>
<comment type="caution">
    <text evidence="2">The sequence shown here is derived from an EMBL/GenBank/DDBJ whole genome shotgun (WGS) entry which is preliminary data.</text>
</comment>
<reference evidence="3" key="1">
    <citation type="journal article" date="2017" name="bioRxiv">
        <title>Comparative analysis of the genomes of Stylophora pistillata and Acropora digitifera provides evidence for extensive differences between species of corals.</title>
        <authorList>
            <person name="Voolstra C.R."/>
            <person name="Li Y."/>
            <person name="Liew Y.J."/>
            <person name="Baumgarten S."/>
            <person name="Zoccola D."/>
            <person name="Flot J.-F."/>
            <person name="Tambutte S."/>
            <person name="Allemand D."/>
            <person name="Aranda M."/>
        </authorList>
    </citation>
    <scope>NUCLEOTIDE SEQUENCE [LARGE SCALE GENOMIC DNA]</scope>
</reference>
<keyword evidence="3" id="KW-1185">Reference proteome</keyword>
<protein>
    <submittedName>
        <fullName evidence="2">Uncharacterized protein</fullName>
    </submittedName>
</protein>
<proteinExistence type="predicted"/>
<name>A0A2B4S0K3_STYPI</name>
<gene>
    <name evidence="2" type="ORF">AWC38_SpisGene12045</name>
</gene>
<dbReference type="EMBL" id="LSMT01000208">
    <property type="protein sequence ID" value="PFX23421.1"/>
    <property type="molecule type" value="Genomic_DNA"/>
</dbReference>
<feature type="compositionally biased region" description="Polar residues" evidence="1">
    <location>
        <begin position="307"/>
        <end position="317"/>
    </location>
</feature>
<sequence length="337" mass="37352">MDASNRLDFDLDSGTNVNGFVYVGDGMDPGLPDFPIQFPGRIDTSTVDGNFSPVCTTTDVFAWPLSYGGLSLILRPPPGTRVDFEGLERQRDSREQRSTAMLWANEKWEALEELHKKYLVGINERKRLEEVQNHYSNLKRNAPDVINECEGFSQKLGSPPGNVGMDPRLPDQDVERDDNVSVYYKSSSSRRKSLKRVLVSKMKLDLARARVKEEAEAARMAYEHKQRMELRRIEEEATLAELKWKIETEYHDDGGLTAGAASPLDAITFLVDKSPHSTAVTSDKIKASGSDANPGATSVIGNETVSQLNPCTETPATPVSGILESRDSMKTQPKSSL</sequence>
<evidence type="ECO:0000313" key="3">
    <source>
        <dbReference type="Proteomes" id="UP000225706"/>
    </source>
</evidence>
<organism evidence="2 3">
    <name type="scientific">Stylophora pistillata</name>
    <name type="common">Smooth cauliflower coral</name>
    <dbReference type="NCBI Taxonomy" id="50429"/>
    <lineage>
        <taxon>Eukaryota</taxon>
        <taxon>Metazoa</taxon>
        <taxon>Cnidaria</taxon>
        <taxon>Anthozoa</taxon>
        <taxon>Hexacorallia</taxon>
        <taxon>Scleractinia</taxon>
        <taxon>Astrocoeniina</taxon>
        <taxon>Pocilloporidae</taxon>
        <taxon>Stylophora</taxon>
    </lineage>
</organism>